<proteinExistence type="predicted"/>
<dbReference type="Proteomes" id="UP000476176">
    <property type="component" value="Unassembled WGS sequence"/>
</dbReference>
<gene>
    <name evidence="2" type="ORF">PF004_g11827</name>
</gene>
<evidence type="ECO:0000313" key="3">
    <source>
        <dbReference type="Proteomes" id="UP000476176"/>
    </source>
</evidence>
<protein>
    <submittedName>
        <fullName evidence="2">Uncharacterized protein</fullName>
    </submittedName>
</protein>
<accession>A0A6G0NX12</accession>
<feature type="compositionally biased region" description="Acidic residues" evidence="1">
    <location>
        <begin position="114"/>
        <end position="127"/>
    </location>
</feature>
<comment type="caution">
    <text evidence="2">The sequence shown here is derived from an EMBL/GenBank/DDBJ whole genome shotgun (WGS) entry which is preliminary data.</text>
</comment>
<evidence type="ECO:0000313" key="2">
    <source>
        <dbReference type="EMBL" id="KAE9225801.1"/>
    </source>
</evidence>
<name>A0A6G0NX12_9STRA</name>
<organism evidence="2 3">
    <name type="scientific">Phytophthora fragariae</name>
    <dbReference type="NCBI Taxonomy" id="53985"/>
    <lineage>
        <taxon>Eukaryota</taxon>
        <taxon>Sar</taxon>
        <taxon>Stramenopiles</taxon>
        <taxon>Oomycota</taxon>
        <taxon>Peronosporomycetes</taxon>
        <taxon>Peronosporales</taxon>
        <taxon>Peronosporaceae</taxon>
        <taxon>Phytophthora</taxon>
    </lineage>
</organism>
<feature type="region of interest" description="Disordered" evidence="1">
    <location>
        <begin position="19"/>
        <end position="138"/>
    </location>
</feature>
<reference evidence="2 3" key="1">
    <citation type="submission" date="2018-09" db="EMBL/GenBank/DDBJ databases">
        <title>Genomic investigation of the strawberry pathogen Phytophthora fragariae indicates pathogenicity is determined by transcriptional variation in three key races.</title>
        <authorList>
            <person name="Adams T.M."/>
            <person name="Armitage A.D."/>
            <person name="Sobczyk M.K."/>
            <person name="Bates H.J."/>
            <person name="Dunwell J.M."/>
            <person name="Nellist C.F."/>
            <person name="Harrison R.J."/>
        </authorList>
    </citation>
    <scope>NUCLEOTIDE SEQUENCE [LARGE SCALE GENOMIC DNA]</scope>
    <source>
        <strain evidence="2 3">BC-23</strain>
    </source>
</reference>
<evidence type="ECO:0000256" key="1">
    <source>
        <dbReference type="SAM" id="MobiDB-lite"/>
    </source>
</evidence>
<dbReference type="EMBL" id="QXGC01000658">
    <property type="protein sequence ID" value="KAE9225801.1"/>
    <property type="molecule type" value="Genomic_DNA"/>
</dbReference>
<sequence>MATGAREGREKTCFSIWHNDWSNGENIPRLLLDEPKLRNRPPPSRPGKKRRCRDTAEGGEARYSEGDIEQDAVGDEARYSEGDAGQDAEGNEARYSEGGADQDAEGDEARYSEGDTEQDVDEVEERGDDTANVTVLQL</sequence>
<dbReference type="AlphaFoldDB" id="A0A6G0NX12"/>
<feature type="compositionally biased region" description="Basic and acidic residues" evidence="1">
    <location>
        <begin position="53"/>
        <end position="65"/>
    </location>
</feature>